<accession>A0A1Y3AY10</accession>
<evidence type="ECO:0000313" key="3">
    <source>
        <dbReference type="Proteomes" id="UP000194236"/>
    </source>
</evidence>
<comment type="caution">
    <text evidence="2">The sequence shown here is derived from an EMBL/GenBank/DDBJ whole genome shotgun (WGS) entry which is preliminary data.</text>
</comment>
<keyword evidence="1" id="KW-0812">Transmembrane</keyword>
<proteinExistence type="predicted"/>
<evidence type="ECO:0000256" key="1">
    <source>
        <dbReference type="SAM" id="Phobius"/>
    </source>
</evidence>
<dbReference type="AlphaFoldDB" id="A0A1Y3AY10"/>
<name>A0A1Y3AY10_EURMA</name>
<evidence type="ECO:0000313" key="2">
    <source>
        <dbReference type="EMBL" id="OTF72684.1"/>
    </source>
</evidence>
<keyword evidence="1" id="KW-1133">Transmembrane helix</keyword>
<keyword evidence="3" id="KW-1185">Reference proteome</keyword>
<gene>
    <name evidence="2" type="ORF">BLA29_007709</name>
</gene>
<keyword evidence="1" id="KW-0472">Membrane</keyword>
<dbReference type="Proteomes" id="UP000194236">
    <property type="component" value="Unassembled WGS sequence"/>
</dbReference>
<protein>
    <submittedName>
        <fullName evidence="2">Uncharacterized protein</fullName>
    </submittedName>
</protein>
<sequence length="148" mass="16838">MAEANARCDRLSIPLLISTNTILTRLETCRHFQVNAAKFAWSATEKSANPRKYLLACDIFCTLLVFGQINLVQGYLYVLLGHRLVPRIRSYTATQMYAAILSLDIDGSMEKLSEIGEILQQTDWLELNEAKQERDKIRNLMKQLPSSS</sequence>
<dbReference type="EMBL" id="MUJZ01055081">
    <property type="protein sequence ID" value="OTF72684.1"/>
    <property type="molecule type" value="Genomic_DNA"/>
</dbReference>
<feature type="transmembrane region" description="Helical" evidence="1">
    <location>
        <begin position="53"/>
        <end position="80"/>
    </location>
</feature>
<reference evidence="2 3" key="1">
    <citation type="submission" date="2017-03" db="EMBL/GenBank/DDBJ databases">
        <title>Genome Survey of Euroglyphus maynei.</title>
        <authorList>
            <person name="Arlian L.G."/>
            <person name="Morgan M.S."/>
            <person name="Rider S.D."/>
        </authorList>
    </citation>
    <scope>NUCLEOTIDE SEQUENCE [LARGE SCALE GENOMIC DNA]</scope>
    <source>
        <strain evidence="2">Arlian Lab</strain>
        <tissue evidence="2">Whole body</tissue>
    </source>
</reference>
<organism evidence="2 3">
    <name type="scientific">Euroglyphus maynei</name>
    <name type="common">Mayne's house dust mite</name>
    <dbReference type="NCBI Taxonomy" id="6958"/>
    <lineage>
        <taxon>Eukaryota</taxon>
        <taxon>Metazoa</taxon>
        <taxon>Ecdysozoa</taxon>
        <taxon>Arthropoda</taxon>
        <taxon>Chelicerata</taxon>
        <taxon>Arachnida</taxon>
        <taxon>Acari</taxon>
        <taxon>Acariformes</taxon>
        <taxon>Sarcoptiformes</taxon>
        <taxon>Astigmata</taxon>
        <taxon>Psoroptidia</taxon>
        <taxon>Analgoidea</taxon>
        <taxon>Pyroglyphidae</taxon>
        <taxon>Pyroglyphinae</taxon>
        <taxon>Euroglyphus</taxon>
    </lineage>
</organism>